<dbReference type="STRING" id="1127673.GLIP_0700"/>
<keyword evidence="1" id="KW-0732">Signal</keyword>
<feature type="domain" description="Helix-hairpin-helix DNA-binding motif class 1" evidence="2">
    <location>
        <begin position="54"/>
        <end position="73"/>
    </location>
</feature>
<keyword evidence="4" id="KW-1185">Reference proteome</keyword>
<gene>
    <name evidence="3" type="ORF">GLIP_0700</name>
</gene>
<protein>
    <submittedName>
        <fullName evidence="3">Competence protein ComEA</fullName>
    </submittedName>
</protein>
<dbReference type="RefSeq" id="WP_008843166.1">
    <property type="nucleotide sequence ID" value="NZ_BAEN01000018.1"/>
</dbReference>
<dbReference type="InterPro" id="IPR003583">
    <property type="entry name" value="Hlx-hairpin-Hlx_DNA-bd_motif"/>
</dbReference>
<dbReference type="eggNOG" id="COG1555">
    <property type="taxonomic scope" value="Bacteria"/>
</dbReference>
<dbReference type="PANTHER" id="PTHR21180:SF32">
    <property type="entry name" value="ENDONUCLEASE_EXONUCLEASE_PHOSPHATASE FAMILY DOMAIN-CONTAINING PROTEIN 1"/>
    <property type="match status" value="1"/>
</dbReference>
<dbReference type="GO" id="GO:0015628">
    <property type="term" value="P:protein secretion by the type II secretion system"/>
    <property type="evidence" value="ECO:0007669"/>
    <property type="project" value="TreeGrafter"/>
</dbReference>
<organism evidence="3 4">
    <name type="scientific">Aliiglaciecola lipolytica E3</name>
    <dbReference type="NCBI Taxonomy" id="1127673"/>
    <lineage>
        <taxon>Bacteria</taxon>
        <taxon>Pseudomonadati</taxon>
        <taxon>Pseudomonadota</taxon>
        <taxon>Gammaproteobacteria</taxon>
        <taxon>Alteromonadales</taxon>
        <taxon>Alteromonadaceae</taxon>
        <taxon>Aliiglaciecola</taxon>
    </lineage>
</organism>
<dbReference type="InterPro" id="IPR010994">
    <property type="entry name" value="RuvA_2-like"/>
</dbReference>
<dbReference type="PANTHER" id="PTHR21180">
    <property type="entry name" value="ENDONUCLEASE/EXONUCLEASE/PHOSPHATASE FAMILY DOMAIN-CONTAINING PROTEIN 1"/>
    <property type="match status" value="1"/>
</dbReference>
<dbReference type="OrthoDB" id="7510573at2"/>
<dbReference type="SMART" id="SM00278">
    <property type="entry name" value="HhH1"/>
    <property type="match status" value="2"/>
</dbReference>
<dbReference type="InterPro" id="IPR051675">
    <property type="entry name" value="Endo/Exo/Phosphatase_dom_1"/>
</dbReference>
<evidence type="ECO:0000256" key="1">
    <source>
        <dbReference type="SAM" id="SignalP"/>
    </source>
</evidence>
<dbReference type="GO" id="GO:0006281">
    <property type="term" value="P:DNA repair"/>
    <property type="evidence" value="ECO:0007669"/>
    <property type="project" value="InterPro"/>
</dbReference>
<feature type="chain" id="PRO_5003900475" evidence="1">
    <location>
        <begin position="26"/>
        <end position="107"/>
    </location>
</feature>
<reference evidence="3 4" key="1">
    <citation type="journal article" date="2017" name="Antonie Van Leeuwenhoek">
        <title>Rhizobium rhizosphaerae sp. nov., a novel species isolated from rice rhizosphere.</title>
        <authorList>
            <person name="Zhao J.J."/>
            <person name="Zhang J."/>
            <person name="Zhang R.J."/>
            <person name="Zhang C.W."/>
            <person name="Yin H.Q."/>
            <person name="Zhang X.X."/>
        </authorList>
    </citation>
    <scope>NUCLEOTIDE SEQUENCE [LARGE SCALE GENOMIC DNA]</scope>
    <source>
        <strain evidence="3 4">E3</strain>
    </source>
</reference>
<dbReference type="Gene3D" id="1.10.150.280">
    <property type="entry name" value="AF1531-like domain"/>
    <property type="match status" value="1"/>
</dbReference>
<feature type="signal peptide" evidence="1">
    <location>
        <begin position="1"/>
        <end position="25"/>
    </location>
</feature>
<dbReference type="NCBIfam" id="TIGR00426">
    <property type="entry name" value="competence protein ComEA helix-hairpin-helix repeat region"/>
    <property type="match status" value="1"/>
</dbReference>
<proteinExistence type="predicted"/>
<sequence>MKKFLPTIVVACAVFIASAPFTTQAKNLEQKIETAKSQLKAQSQPVNLNTASESELQALPGIGAKKAQDIVAYRKANGNFKRIEDLTNVKGIGARMLEKLKTSISVK</sequence>
<dbReference type="AlphaFoldDB" id="K6XNW2"/>
<accession>K6XNW2</accession>
<dbReference type="EMBL" id="BAEN01000018">
    <property type="protein sequence ID" value="GAC13346.1"/>
    <property type="molecule type" value="Genomic_DNA"/>
</dbReference>
<evidence type="ECO:0000313" key="3">
    <source>
        <dbReference type="EMBL" id="GAC13346.1"/>
    </source>
</evidence>
<dbReference type="Proteomes" id="UP000006334">
    <property type="component" value="Unassembled WGS sequence"/>
</dbReference>
<dbReference type="GO" id="GO:0015627">
    <property type="term" value="C:type II protein secretion system complex"/>
    <property type="evidence" value="ECO:0007669"/>
    <property type="project" value="TreeGrafter"/>
</dbReference>
<dbReference type="SUPFAM" id="SSF47781">
    <property type="entry name" value="RuvA domain 2-like"/>
    <property type="match status" value="1"/>
</dbReference>
<dbReference type="Pfam" id="PF12836">
    <property type="entry name" value="HHH_3"/>
    <property type="match status" value="1"/>
</dbReference>
<comment type="caution">
    <text evidence="3">The sequence shown here is derived from an EMBL/GenBank/DDBJ whole genome shotgun (WGS) entry which is preliminary data.</text>
</comment>
<evidence type="ECO:0000259" key="2">
    <source>
        <dbReference type="SMART" id="SM00278"/>
    </source>
</evidence>
<evidence type="ECO:0000313" key="4">
    <source>
        <dbReference type="Proteomes" id="UP000006334"/>
    </source>
</evidence>
<dbReference type="InterPro" id="IPR004509">
    <property type="entry name" value="Competence_ComEA_HhH"/>
</dbReference>
<name>K6XNW2_9ALTE</name>
<dbReference type="GO" id="GO:0003677">
    <property type="term" value="F:DNA binding"/>
    <property type="evidence" value="ECO:0007669"/>
    <property type="project" value="InterPro"/>
</dbReference>
<feature type="domain" description="Helix-hairpin-helix DNA-binding motif class 1" evidence="2">
    <location>
        <begin position="84"/>
        <end position="103"/>
    </location>
</feature>